<dbReference type="InterPro" id="IPR003593">
    <property type="entry name" value="AAA+_ATPase"/>
</dbReference>
<dbReference type="GO" id="GO:0016887">
    <property type="term" value="F:ATP hydrolysis activity"/>
    <property type="evidence" value="ECO:0007669"/>
    <property type="project" value="InterPro"/>
</dbReference>
<dbReference type="PANTHER" id="PTHR11669">
    <property type="entry name" value="REPLICATION FACTOR C / DNA POLYMERASE III GAMMA-TAU SUBUNIT"/>
    <property type="match status" value="1"/>
</dbReference>
<keyword evidence="4" id="KW-0067">ATP-binding</keyword>
<dbReference type="Gene3D" id="1.20.272.10">
    <property type="match status" value="1"/>
</dbReference>
<comment type="caution">
    <text evidence="6">The sequence shown here is derived from an EMBL/GenBank/DDBJ whole genome shotgun (WGS) entry which is preliminary data.</text>
</comment>
<keyword evidence="7" id="KW-1185">Reference proteome</keyword>
<dbReference type="SUPFAM" id="SSF52540">
    <property type="entry name" value="P-loop containing nucleoside triphosphate hydrolases"/>
    <property type="match status" value="1"/>
</dbReference>
<dbReference type="CDD" id="cd18140">
    <property type="entry name" value="HLD_clamp_RFC"/>
    <property type="match status" value="1"/>
</dbReference>
<dbReference type="AlphaFoldDB" id="A0A8J6BBZ3"/>
<dbReference type="GO" id="GO:0003677">
    <property type="term" value="F:DNA binding"/>
    <property type="evidence" value="ECO:0007669"/>
    <property type="project" value="InterPro"/>
</dbReference>
<dbReference type="CDD" id="cd00009">
    <property type="entry name" value="AAA"/>
    <property type="match status" value="1"/>
</dbReference>
<dbReference type="GO" id="GO:0006261">
    <property type="term" value="P:DNA-templated DNA replication"/>
    <property type="evidence" value="ECO:0007669"/>
    <property type="project" value="TreeGrafter"/>
</dbReference>
<dbReference type="SUPFAM" id="SSF48019">
    <property type="entry name" value="post-AAA+ oligomerization domain-like"/>
    <property type="match status" value="1"/>
</dbReference>
<dbReference type="Pfam" id="PF08542">
    <property type="entry name" value="Rep_fac_C"/>
    <property type="match status" value="1"/>
</dbReference>
<dbReference type="InterPro" id="IPR047854">
    <property type="entry name" value="RFC_lid"/>
</dbReference>
<evidence type="ECO:0000259" key="5">
    <source>
        <dbReference type="SMART" id="SM00382"/>
    </source>
</evidence>
<dbReference type="InterPro" id="IPR008921">
    <property type="entry name" value="DNA_pol3_clamp-load_cplx_C"/>
</dbReference>
<dbReference type="FunFam" id="3.40.50.300:FF:000952">
    <property type="entry name" value="Replication factor C subunit 2"/>
    <property type="match status" value="1"/>
</dbReference>
<dbReference type="EMBL" id="JAHDYR010000016">
    <property type="protein sequence ID" value="KAG9394212.1"/>
    <property type="molecule type" value="Genomic_DNA"/>
</dbReference>
<accession>A0A8J6BBZ3</accession>
<dbReference type="FunFam" id="1.10.8.60:FF:000012">
    <property type="entry name" value="Replication factor C subunit 4"/>
    <property type="match status" value="1"/>
</dbReference>
<sequence length="324" mass="35042">MATTTKKLPWVEKYRPRLLKDVVGNEEAVSRLSVIAKSGVLPHMILSGPPGVGKTTSVHCLANELLGKELSKKAVLELNASDDRGIEVVRTSIKTFAQKKVTLPPNRQKIIILDEADSMTAAAQQALRRTMENFSGTTRFMLACNQPDKIIEPIQSRCAIVRFTKLTDSQVKARLVTVAAKESVPLTQDGIDALTFIADGDMRQAMCGMEATFAGKGDVTADNVYQVCDTPSPEQVKQMVAMASKGDFDGASGILMKLHGEGFAVTDLLSTVYRAVCYGELPEGMRMNFMRVVAETHLRVSQGSDTILQLSGMVGAMCMAAHSG</sequence>
<proteinExistence type="inferred from homology"/>
<dbReference type="Proteomes" id="UP000717585">
    <property type="component" value="Unassembled WGS sequence"/>
</dbReference>
<dbReference type="GO" id="GO:0005634">
    <property type="term" value="C:nucleus"/>
    <property type="evidence" value="ECO:0007669"/>
    <property type="project" value="TreeGrafter"/>
</dbReference>
<dbReference type="GO" id="GO:0005663">
    <property type="term" value="C:DNA replication factor C complex"/>
    <property type="evidence" value="ECO:0007669"/>
    <property type="project" value="TreeGrafter"/>
</dbReference>
<evidence type="ECO:0000313" key="6">
    <source>
        <dbReference type="EMBL" id="KAG9394212.1"/>
    </source>
</evidence>
<gene>
    <name evidence="6" type="ORF">J8273_4314</name>
</gene>
<evidence type="ECO:0000256" key="1">
    <source>
        <dbReference type="ARBA" id="ARBA00005378"/>
    </source>
</evidence>
<dbReference type="Gene3D" id="3.40.50.300">
    <property type="entry name" value="P-loop containing nucleotide triphosphate hydrolases"/>
    <property type="match status" value="1"/>
</dbReference>
<dbReference type="InterPro" id="IPR050238">
    <property type="entry name" value="DNA_Rep/Repair_Clamp_Loader"/>
</dbReference>
<comment type="similarity">
    <text evidence="1">Belongs to the activator 1 small subunits family.</text>
</comment>
<evidence type="ECO:0000256" key="4">
    <source>
        <dbReference type="ARBA" id="ARBA00022840"/>
    </source>
</evidence>
<evidence type="ECO:0000313" key="7">
    <source>
        <dbReference type="Proteomes" id="UP000717585"/>
    </source>
</evidence>
<dbReference type="GO" id="GO:0006281">
    <property type="term" value="P:DNA repair"/>
    <property type="evidence" value="ECO:0007669"/>
    <property type="project" value="TreeGrafter"/>
</dbReference>
<organism evidence="6 7">
    <name type="scientific">Carpediemonas membranifera</name>
    <dbReference type="NCBI Taxonomy" id="201153"/>
    <lineage>
        <taxon>Eukaryota</taxon>
        <taxon>Metamonada</taxon>
        <taxon>Carpediemonas-like organisms</taxon>
        <taxon>Carpediemonas</taxon>
    </lineage>
</organism>
<evidence type="ECO:0000256" key="2">
    <source>
        <dbReference type="ARBA" id="ARBA00022705"/>
    </source>
</evidence>
<name>A0A8J6BBZ3_9EUKA</name>
<dbReference type="Gene3D" id="1.10.8.60">
    <property type="match status" value="1"/>
</dbReference>
<keyword evidence="3" id="KW-0547">Nucleotide-binding</keyword>
<feature type="domain" description="AAA+ ATPase" evidence="5">
    <location>
        <begin position="40"/>
        <end position="167"/>
    </location>
</feature>
<dbReference type="OrthoDB" id="4199794at2759"/>
<evidence type="ECO:0000256" key="3">
    <source>
        <dbReference type="ARBA" id="ARBA00022741"/>
    </source>
</evidence>
<reference evidence="6" key="1">
    <citation type="submission" date="2021-05" db="EMBL/GenBank/DDBJ databases">
        <title>A free-living protist that lacks canonical eukaryotic 1 DNA replication and segregation systems.</title>
        <authorList>
            <person name="Salas-Leiva D.E."/>
            <person name="Tromer E.C."/>
            <person name="Curtis B.A."/>
            <person name="Jerlstrom-Hultqvist J."/>
            <person name="Kolisko M."/>
            <person name="Yi Z."/>
            <person name="Salas-Leiva J.S."/>
            <person name="Gallot-Lavallee L."/>
            <person name="Kops G.J.P.L."/>
            <person name="Archibald J.M."/>
            <person name="Simpson A.G.B."/>
            <person name="Roger A.J."/>
        </authorList>
    </citation>
    <scope>NUCLEOTIDE SEQUENCE</scope>
    <source>
        <strain evidence="6">BICM</strain>
    </source>
</reference>
<dbReference type="InterPro" id="IPR013748">
    <property type="entry name" value="Rep_factorC_C"/>
</dbReference>
<dbReference type="Pfam" id="PF00004">
    <property type="entry name" value="AAA"/>
    <property type="match status" value="1"/>
</dbReference>
<dbReference type="PANTHER" id="PTHR11669:SF5">
    <property type="entry name" value="REPLICATION FACTOR C SUBUNIT 2"/>
    <property type="match status" value="1"/>
</dbReference>
<dbReference type="InterPro" id="IPR003959">
    <property type="entry name" value="ATPase_AAA_core"/>
</dbReference>
<dbReference type="InterPro" id="IPR027417">
    <property type="entry name" value="P-loop_NTPase"/>
</dbReference>
<dbReference type="GO" id="GO:0003689">
    <property type="term" value="F:DNA clamp loader activity"/>
    <property type="evidence" value="ECO:0007669"/>
    <property type="project" value="TreeGrafter"/>
</dbReference>
<keyword evidence="2" id="KW-0235">DNA replication</keyword>
<dbReference type="NCBIfam" id="NF001679">
    <property type="entry name" value="PRK00440.1"/>
    <property type="match status" value="1"/>
</dbReference>
<protein>
    <submittedName>
        <fullName evidence="6">Replication factor C subunit 2</fullName>
    </submittedName>
</protein>
<dbReference type="GO" id="GO:0005524">
    <property type="term" value="F:ATP binding"/>
    <property type="evidence" value="ECO:0007669"/>
    <property type="project" value="UniProtKB-KW"/>
</dbReference>
<dbReference type="SMART" id="SM00382">
    <property type="entry name" value="AAA"/>
    <property type="match status" value="1"/>
</dbReference>